<accession>A0ABP5JWB5</accession>
<evidence type="ECO:0000313" key="3">
    <source>
        <dbReference type="Proteomes" id="UP001500443"/>
    </source>
</evidence>
<evidence type="ECO:0000313" key="2">
    <source>
        <dbReference type="EMBL" id="GAA2122422.1"/>
    </source>
</evidence>
<feature type="region of interest" description="Disordered" evidence="1">
    <location>
        <begin position="59"/>
        <end position="87"/>
    </location>
</feature>
<evidence type="ECO:0008006" key="4">
    <source>
        <dbReference type="Google" id="ProtNLM"/>
    </source>
</evidence>
<keyword evidence="3" id="KW-1185">Reference proteome</keyword>
<protein>
    <recommendedName>
        <fullName evidence="4">Secreted protein</fullName>
    </recommendedName>
</protein>
<dbReference type="EMBL" id="BAAAPF010000066">
    <property type="protein sequence ID" value="GAA2122422.1"/>
    <property type="molecule type" value="Genomic_DNA"/>
</dbReference>
<comment type="caution">
    <text evidence="2">The sequence shown here is derived from an EMBL/GenBank/DDBJ whole genome shotgun (WGS) entry which is preliminary data.</text>
</comment>
<evidence type="ECO:0000256" key="1">
    <source>
        <dbReference type="SAM" id="MobiDB-lite"/>
    </source>
</evidence>
<organism evidence="2 3">
    <name type="scientific">Streptomyces synnematoformans</name>
    <dbReference type="NCBI Taxonomy" id="415721"/>
    <lineage>
        <taxon>Bacteria</taxon>
        <taxon>Bacillati</taxon>
        <taxon>Actinomycetota</taxon>
        <taxon>Actinomycetes</taxon>
        <taxon>Kitasatosporales</taxon>
        <taxon>Streptomycetaceae</taxon>
        <taxon>Streptomyces</taxon>
    </lineage>
</organism>
<gene>
    <name evidence="2" type="ORF">GCM10009802_26340</name>
</gene>
<name>A0ABP5JWB5_9ACTN</name>
<reference evidence="3" key="1">
    <citation type="journal article" date="2019" name="Int. J. Syst. Evol. Microbiol.">
        <title>The Global Catalogue of Microorganisms (GCM) 10K type strain sequencing project: providing services to taxonomists for standard genome sequencing and annotation.</title>
        <authorList>
            <consortium name="The Broad Institute Genomics Platform"/>
            <consortium name="The Broad Institute Genome Sequencing Center for Infectious Disease"/>
            <person name="Wu L."/>
            <person name="Ma J."/>
        </authorList>
    </citation>
    <scope>NUCLEOTIDE SEQUENCE [LARGE SCALE GENOMIC DNA]</scope>
    <source>
        <strain evidence="3">JCM 15481</strain>
    </source>
</reference>
<sequence>MFALVVVGVAVPPAAAGLPGFPRGHAASGSLCRNIRISGLVGSVASVLVFVDHRPDPSYSLPGTRESDEAPLLPGMGRHAPGALFAH</sequence>
<proteinExistence type="predicted"/>
<dbReference type="Proteomes" id="UP001500443">
    <property type="component" value="Unassembled WGS sequence"/>
</dbReference>